<protein>
    <submittedName>
        <fullName evidence="1">Uncharacterized protein</fullName>
    </submittedName>
</protein>
<sequence length="89" mass="10640">MKLDYSETCISTTAPESYDFDRYNFEYRTGLSTKECSITIDFKNNEIRGDMIAYGSWWELEVFECFPYLEFVLENKQSRRSFEAILDKL</sequence>
<gene>
    <name evidence="1" type="ORF">BCAMP_11385</name>
</gene>
<accession>W7CRX4</accession>
<dbReference type="EMBL" id="AODH01000052">
    <property type="protein sequence ID" value="EUJ35763.1"/>
    <property type="molecule type" value="Genomic_DNA"/>
</dbReference>
<keyword evidence="2" id="KW-1185">Reference proteome</keyword>
<evidence type="ECO:0000313" key="2">
    <source>
        <dbReference type="Proteomes" id="UP000019243"/>
    </source>
</evidence>
<dbReference type="OrthoDB" id="2185345at2"/>
<dbReference type="Proteomes" id="UP000019243">
    <property type="component" value="Unassembled WGS sequence"/>
</dbReference>
<dbReference type="RefSeq" id="WP_035315522.1">
    <property type="nucleotide sequence ID" value="NZ_AODH01000052.1"/>
</dbReference>
<comment type="caution">
    <text evidence="1">The sequence shown here is derived from an EMBL/GenBank/DDBJ whole genome shotgun (WGS) entry which is preliminary data.</text>
</comment>
<name>W7CRX4_9LIST</name>
<proteinExistence type="predicted"/>
<organism evidence="1 2">
    <name type="scientific">Brochothrix campestris FSL F6-1037</name>
    <dbReference type="NCBI Taxonomy" id="1265861"/>
    <lineage>
        <taxon>Bacteria</taxon>
        <taxon>Bacillati</taxon>
        <taxon>Bacillota</taxon>
        <taxon>Bacilli</taxon>
        <taxon>Bacillales</taxon>
        <taxon>Listeriaceae</taxon>
        <taxon>Brochothrix</taxon>
    </lineage>
</organism>
<reference evidence="1 2" key="1">
    <citation type="submission" date="2012-12" db="EMBL/GenBank/DDBJ databases">
        <title>Novel taxa of Listeriaceae from agricultural environments in the United States.</title>
        <authorList>
            <person name="den Bakker H.C."/>
            <person name="Allred A."/>
            <person name="Warchocki S."/>
            <person name="Wright E.M."/>
            <person name="Burrell A."/>
            <person name="Nightingale K.K."/>
            <person name="Kephart D."/>
            <person name="Wiedmann M."/>
        </authorList>
    </citation>
    <scope>NUCLEOTIDE SEQUENCE [LARGE SCALE GENOMIC DNA]</scope>
    <source>
        <strain evidence="1 2">FSL F6-1037</strain>
    </source>
</reference>
<evidence type="ECO:0000313" key="1">
    <source>
        <dbReference type="EMBL" id="EUJ35763.1"/>
    </source>
</evidence>
<dbReference type="AlphaFoldDB" id="W7CRX4"/>